<keyword evidence="3" id="KW-0963">Cytoplasm</keyword>
<dbReference type="OrthoDB" id="10255210at2759"/>
<feature type="domain" description="DM10" evidence="7">
    <location>
        <begin position="156"/>
        <end position="263"/>
    </location>
</feature>
<evidence type="ECO:0000313" key="9">
    <source>
        <dbReference type="Proteomes" id="UP000008983"/>
    </source>
</evidence>
<feature type="domain" description="DM10" evidence="7">
    <location>
        <begin position="35"/>
        <end position="141"/>
    </location>
</feature>
<dbReference type="EMBL" id="GL983819">
    <property type="protein sequence ID" value="EGR31755.1"/>
    <property type="molecule type" value="Genomic_DNA"/>
</dbReference>
<dbReference type="GO" id="GO:0007052">
    <property type="term" value="P:mitotic spindle organization"/>
    <property type="evidence" value="ECO:0007669"/>
    <property type="project" value="TreeGrafter"/>
</dbReference>
<dbReference type="AlphaFoldDB" id="G0QSN9"/>
<evidence type="ECO:0000259" key="7">
    <source>
        <dbReference type="PROSITE" id="PS51336"/>
    </source>
</evidence>
<dbReference type="Pfam" id="PF06565">
    <property type="entry name" value="DM10_dom"/>
    <property type="match status" value="2"/>
</dbReference>
<dbReference type="FunFam" id="2.30.29.170:FF:000004">
    <property type="entry name" value="EF-hand domain containing 2"/>
    <property type="match status" value="2"/>
</dbReference>
<dbReference type="PANTHER" id="PTHR12086:SF9">
    <property type="entry name" value="EF-HAND DOMAIN-CONTAINING PROTEIN 1"/>
    <property type="match status" value="1"/>
</dbReference>
<dbReference type="Proteomes" id="UP000008983">
    <property type="component" value="Unassembled WGS sequence"/>
</dbReference>
<dbReference type="STRING" id="857967.G0QSN9"/>
<evidence type="ECO:0000256" key="5">
    <source>
        <dbReference type="ARBA" id="ARBA00023212"/>
    </source>
</evidence>
<dbReference type="SMART" id="SM00676">
    <property type="entry name" value="DM10"/>
    <property type="match status" value="2"/>
</dbReference>
<dbReference type="InterPro" id="IPR006602">
    <property type="entry name" value="DM10_dom"/>
</dbReference>
<sequence length="422" mass="50037">MFHPDYMSTTHDSYRPKNVPADIVELYQPSFVKMDRHTLQFKAYFKEICVETNLENYRIRKVIVYYYLEDDSIQVNEPKLMNSGIPQGAFLKRQKILRVDGSGTHINLYDLRIGNDLELFGKMFHFYDCDVYTREFYENLGIPQGQSEQADSDNWEKKTLAKYIPIKDQMMKDFMEHKLGGGKVPSAKQFLENDRKWKRPFPINAQKIKLPKKFALNQPGQTYAEEFTKPQDITFGQFVDVFGRKFQVNGCDPYTQNYYKEKLNIDFPLGHGYEQHYKELAQREIPPYNGFGDEEDSLGYVYRLIPKPPKKDFFKWVDNQINLRFVAKFNTNKPEDIDRRFIITYYLNDESLQIYEPCVRNSGIPDGKFLERKKYKNVQNNSEFFLPTDLIVGKDIIINGYSFHLLECDEFTTKWYLNHVKE</sequence>
<organism evidence="8 9">
    <name type="scientific">Ichthyophthirius multifiliis</name>
    <name type="common">White spot disease agent</name>
    <name type="synonym">Ich</name>
    <dbReference type="NCBI Taxonomy" id="5932"/>
    <lineage>
        <taxon>Eukaryota</taxon>
        <taxon>Sar</taxon>
        <taxon>Alveolata</taxon>
        <taxon>Ciliophora</taxon>
        <taxon>Intramacronucleata</taxon>
        <taxon>Oligohymenophorea</taxon>
        <taxon>Hymenostomatida</taxon>
        <taxon>Ophryoglenina</taxon>
        <taxon>Ichthyophthirius</taxon>
    </lineage>
</organism>
<accession>G0QSN9</accession>
<dbReference type="GO" id="GO:0060285">
    <property type="term" value="P:cilium-dependent cell motility"/>
    <property type="evidence" value="ECO:0007669"/>
    <property type="project" value="TreeGrafter"/>
</dbReference>
<dbReference type="InterPro" id="IPR040193">
    <property type="entry name" value="EFHC1/EFHC2/EFHB"/>
</dbReference>
<dbReference type="Gene3D" id="2.30.29.170">
    <property type="match status" value="3"/>
</dbReference>
<dbReference type="GO" id="GO:0072686">
    <property type="term" value="C:mitotic spindle"/>
    <property type="evidence" value="ECO:0007669"/>
    <property type="project" value="TreeGrafter"/>
</dbReference>
<comment type="subcellular location">
    <subcellularLocation>
        <location evidence="1">Cell projection</location>
        <location evidence="1">Cilium</location>
    </subcellularLocation>
    <subcellularLocation>
        <location evidence="2">Cytoplasm</location>
        <location evidence="2">Cytoskeleton</location>
    </subcellularLocation>
</comment>
<keyword evidence="5" id="KW-0206">Cytoskeleton</keyword>
<dbReference type="RefSeq" id="XP_004035241.1">
    <property type="nucleotide sequence ID" value="XM_004035193.1"/>
</dbReference>
<proteinExistence type="predicted"/>
<keyword evidence="6" id="KW-0966">Cell projection</keyword>
<evidence type="ECO:0000313" key="8">
    <source>
        <dbReference type="EMBL" id="EGR31755.1"/>
    </source>
</evidence>
<keyword evidence="9" id="KW-1185">Reference proteome</keyword>
<dbReference type="GeneID" id="14907907"/>
<dbReference type="OMA" id="DEFTQKW"/>
<evidence type="ECO:0000256" key="4">
    <source>
        <dbReference type="ARBA" id="ARBA00022737"/>
    </source>
</evidence>
<evidence type="ECO:0000256" key="2">
    <source>
        <dbReference type="ARBA" id="ARBA00004245"/>
    </source>
</evidence>
<dbReference type="PANTHER" id="PTHR12086">
    <property type="entry name" value="EF-HAND DOMAIN C-TERMINAL CONTAINING PROTEIN"/>
    <property type="match status" value="1"/>
</dbReference>
<reference evidence="8 9" key="1">
    <citation type="submission" date="2011-07" db="EMBL/GenBank/DDBJ databases">
        <authorList>
            <person name="Coyne R."/>
            <person name="Brami D."/>
            <person name="Johnson J."/>
            <person name="Hostetler J."/>
            <person name="Hannick L."/>
            <person name="Clark T."/>
            <person name="Cassidy-Hanley D."/>
            <person name="Inman J."/>
        </authorList>
    </citation>
    <scope>NUCLEOTIDE SEQUENCE [LARGE SCALE GENOMIC DNA]</scope>
    <source>
        <strain evidence="8 9">G5</strain>
    </source>
</reference>
<dbReference type="GO" id="GO:0005930">
    <property type="term" value="C:axoneme"/>
    <property type="evidence" value="ECO:0007669"/>
    <property type="project" value="TreeGrafter"/>
</dbReference>
<name>G0QSN9_ICHMU</name>
<gene>
    <name evidence="8" type="ORF">IMG5_102550</name>
</gene>
<evidence type="ECO:0000256" key="6">
    <source>
        <dbReference type="ARBA" id="ARBA00023273"/>
    </source>
</evidence>
<evidence type="ECO:0000256" key="3">
    <source>
        <dbReference type="ARBA" id="ARBA00022490"/>
    </source>
</evidence>
<dbReference type="eggNOG" id="KOG0043">
    <property type="taxonomic scope" value="Eukaryota"/>
</dbReference>
<dbReference type="PROSITE" id="PS51336">
    <property type="entry name" value="DM10"/>
    <property type="match status" value="3"/>
</dbReference>
<protein>
    <recommendedName>
        <fullName evidence="7">DM10 domain-containing protein</fullName>
    </recommendedName>
</protein>
<evidence type="ECO:0000256" key="1">
    <source>
        <dbReference type="ARBA" id="ARBA00004138"/>
    </source>
</evidence>
<keyword evidence="4" id="KW-0677">Repeat</keyword>
<feature type="domain" description="DM10" evidence="7">
    <location>
        <begin position="319"/>
        <end position="420"/>
    </location>
</feature>
<dbReference type="InParanoid" id="G0QSN9"/>
<dbReference type="GO" id="GO:0000281">
    <property type="term" value="P:mitotic cytokinesis"/>
    <property type="evidence" value="ECO:0007669"/>
    <property type="project" value="TreeGrafter"/>
</dbReference>
<dbReference type="GO" id="GO:0043014">
    <property type="term" value="F:alpha-tubulin binding"/>
    <property type="evidence" value="ECO:0007669"/>
    <property type="project" value="TreeGrafter"/>
</dbReference>